<dbReference type="EMBL" id="JACIEF010000005">
    <property type="protein sequence ID" value="MBB4110636.1"/>
    <property type="molecule type" value="Genomic_DNA"/>
</dbReference>
<reference evidence="1 2" key="1">
    <citation type="submission" date="2020-08" db="EMBL/GenBank/DDBJ databases">
        <title>Genomic Encyclopedia of Type Strains, Phase IV (KMG-IV): sequencing the most valuable type-strain genomes for metagenomic binning, comparative biology and taxonomic classification.</title>
        <authorList>
            <person name="Goeker M."/>
        </authorList>
    </citation>
    <scope>NUCLEOTIDE SEQUENCE [LARGE SCALE GENOMIC DNA]</scope>
    <source>
        <strain evidence="1 2">DSM 100774</strain>
    </source>
</reference>
<evidence type="ECO:0000313" key="1">
    <source>
        <dbReference type="EMBL" id="MBB4110636.1"/>
    </source>
</evidence>
<organism evidence="1 2">
    <name type="scientific">Pedobacter zeae</name>
    <dbReference type="NCBI Taxonomy" id="1737356"/>
    <lineage>
        <taxon>Bacteria</taxon>
        <taxon>Pseudomonadati</taxon>
        <taxon>Bacteroidota</taxon>
        <taxon>Sphingobacteriia</taxon>
        <taxon>Sphingobacteriales</taxon>
        <taxon>Sphingobacteriaceae</taxon>
        <taxon>Pedobacter</taxon>
    </lineage>
</organism>
<comment type="caution">
    <text evidence="1">The sequence shown here is derived from an EMBL/GenBank/DDBJ whole genome shotgun (WGS) entry which is preliminary data.</text>
</comment>
<dbReference type="Proteomes" id="UP000532273">
    <property type="component" value="Unassembled WGS sequence"/>
</dbReference>
<accession>A0A7W6KF16</accession>
<sequence>MASKARLNFSGKKYNVLQYAYALKRDICGNIFSGTHVNSTIIRFNKNLG</sequence>
<dbReference type="AlphaFoldDB" id="A0A7W6KF16"/>
<evidence type="ECO:0000313" key="2">
    <source>
        <dbReference type="Proteomes" id="UP000532273"/>
    </source>
</evidence>
<protein>
    <submittedName>
        <fullName evidence="1">Uncharacterized protein</fullName>
    </submittedName>
</protein>
<proteinExistence type="predicted"/>
<gene>
    <name evidence="1" type="ORF">GGQ60_004676</name>
</gene>
<name>A0A7W6KF16_9SPHI</name>